<dbReference type="PATRIC" id="fig|45070.6.peg.1422"/>
<dbReference type="GO" id="GO:0032153">
    <property type="term" value="C:cell division site"/>
    <property type="evidence" value="ECO:0007669"/>
    <property type="project" value="TreeGrafter"/>
</dbReference>
<keyword evidence="1" id="KW-0472">Membrane</keyword>
<keyword evidence="4" id="KW-1185">Reference proteome</keyword>
<reference evidence="3 4" key="1">
    <citation type="submission" date="2015-11" db="EMBL/GenBank/DDBJ databases">
        <title>Genomic analysis of 38 Legionella species identifies large and diverse effector repertoires.</title>
        <authorList>
            <person name="Burstein D."/>
            <person name="Amaro F."/>
            <person name="Zusman T."/>
            <person name="Lifshitz Z."/>
            <person name="Cohen O."/>
            <person name="Gilbert J.A."/>
            <person name="Pupko T."/>
            <person name="Shuman H.A."/>
            <person name="Segal G."/>
        </authorList>
    </citation>
    <scope>NUCLEOTIDE SEQUENCE [LARGE SCALE GENOMIC DNA]</scope>
    <source>
        <strain evidence="3 4">ATCC 49506</strain>
    </source>
</reference>
<protein>
    <submittedName>
        <fullName evidence="3">Sporulation domain-containing protein</fullName>
    </submittedName>
</protein>
<proteinExistence type="predicted"/>
<evidence type="ECO:0000313" key="3">
    <source>
        <dbReference type="EMBL" id="KTD36372.1"/>
    </source>
</evidence>
<dbReference type="AlphaFoldDB" id="A0A0W0WVS7"/>
<dbReference type="GO" id="GO:0042834">
    <property type="term" value="F:peptidoglycan binding"/>
    <property type="evidence" value="ECO:0007669"/>
    <property type="project" value="InterPro"/>
</dbReference>
<keyword evidence="1" id="KW-1133">Transmembrane helix</keyword>
<dbReference type="Pfam" id="PF05036">
    <property type="entry name" value="SPOR"/>
    <property type="match status" value="1"/>
</dbReference>
<dbReference type="GO" id="GO:0032506">
    <property type="term" value="P:cytokinetic process"/>
    <property type="evidence" value="ECO:0007669"/>
    <property type="project" value="TreeGrafter"/>
</dbReference>
<dbReference type="Proteomes" id="UP000054725">
    <property type="component" value="Unassembled WGS sequence"/>
</dbReference>
<dbReference type="InterPro" id="IPR052521">
    <property type="entry name" value="Cell_div_SPOR-domain"/>
</dbReference>
<dbReference type="STRING" id="45070.Lnau_1356"/>
<dbReference type="GO" id="GO:0030428">
    <property type="term" value="C:cell septum"/>
    <property type="evidence" value="ECO:0007669"/>
    <property type="project" value="TreeGrafter"/>
</dbReference>
<evidence type="ECO:0000313" key="4">
    <source>
        <dbReference type="Proteomes" id="UP000054725"/>
    </source>
</evidence>
<name>A0A0W0WVS7_9GAMM</name>
<accession>A0A0W0WVS7</accession>
<evidence type="ECO:0000259" key="2">
    <source>
        <dbReference type="PROSITE" id="PS51724"/>
    </source>
</evidence>
<dbReference type="PANTHER" id="PTHR38687:SF1">
    <property type="entry name" value="CELL DIVISION PROTEIN DEDD"/>
    <property type="match status" value="1"/>
</dbReference>
<gene>
    <name evidence="3" type="ORF">Lnau_1356</name>
</gene>
<sequence>MKLVIDERVKHRLIGLAVILSIAAIFAPAIMKKSNQRIDGNMSVSVELPPKPLQPDVAMTEKNAMFEKVKVAHVELPEVAEEQPAPALAKAEPLSQMKDVNYRTVEPVNQNFSLDQESLNVDSENFAREDLPAVVEKTAATPTVKTTNVAVVHKIAKAETFPLKIKPKAKIVAKNSNKPDKPVVKSVAKPKISVAKPKPITKPVIKKTAKNAVPVKGKYAVQLATFTRLRNADSLISKLRGKGYKASYNKVKTSEGIVYKVVVGQVQKREQAQLLQKKLASAVQIRGFIVTTGQG</sequence>
<comment type="caution">
    <text evidence="3">The sequence shown here is derived from an EMBL/GenBank/DDBJ whole genome shotgun (WGS) entry which is preliminary data.</text>
</comment>
<dbReference type="EMBL" id="LNYO01000013">
    <property type="protein sequence ID" value="KTD36372.1"/>
    <property type="molecule type" value="Genomic_DNA"/>
</dbReference>
<dbReference type="InterPro" id="IPR036680">
    <property type="entry name" value="SPOR-like_sf"/>
</dbReference>
<organism evidence="3 4">
    <name type="scientific">Legionella nautarum</name>
    <dbReference type="NCBI Taxonomy" id="45070"/>
    <lineage>
        <taxon>Bacteria</taxon>
        <taxon>Pseudomonadati</taxon>
        <taxon>Pseudomonadota</taxon>
        <taxon>Gammaproteobacteria</taxon>
        <taxon>Legionellales</taxon>
        <taxon>Legionellaceae</taxon>
        <taxon>Legionella</taxon>
    </lineage>
</organism>
<dbReference type="SUPFAM" id="SSF110997">
    <property type="entry name" value="Sporulation related repeat"/>
    <property type="match status" value="1"/>
</dbReference>
<feature type="domain" description="SPOR" evidence="2">
    <location>
        <begin position="213"/>
        <end position="292"/>
    </location>
</feature>
<dbReference type="Gene3D" id="3.30.70.1070">
    <property type="entry name" value="Sporulation related repeat"/>
    <property type="match status" value="1"/>
</dbReference>
<keyword evidence="1" id="KW-0812">Transmembrane</keyword>
<dbReference type="InterPro" id="IPR007730">
    <property type="entry name" value="SPOR-like_dom"/>
</dbReference>
<feature type="transmembrane region" description="Helical" evidence="1">
    <location>
        <begin position="12"/>
        <end position="31"/>
    </location>
</feature>
<dbReference type="PROSITE" id="PS51724">
    <property type="entry name" value="SPOR"/>
    <property type="match status" value="1"/>
</dbReference>
<dbReference type="PANTHER" id="PTHR38687">
    <property type="entry name" value="CELL DIVISION PROTEIN DEDD-RELATED"/>
    <property type="match status" value="1"/>
</dbReference>
<evidence type="ECO:0000256" key="1">
    <source>
        <dbReference type="SAM" id="Phobius"/>
    </source>
</evidence>